<evidence type="ECO:0000313" key="1">
    <source>
        <dbReference type="EMBL" id="KAK1322138.1"/>
    </source>
</evidence>
<proteinExistence type="predicted"/>
<dbReference type="AlphaFoldDB" id="A0AAV9F868"/>
<protein>
    <submittedName>
        <fullName evidence="1">Uncharacterized protein</fullName>
    </submittedName>
</protein>
<name>A0AAV9F868_ACOCL</name>
<organism evidence="1 2">
    <name type="scientific">Acorus calamus</name>
    <name type="common">Sweet flag</name>
    <dbReference type="NCBI Taxonomy" id="4465"/>
    <lineage>
        <taxon>Eukaryota</taxon>
        <taxon>Viridiplantae</taxon>
        <taxon>Streptophyta</taxon>
        <taxon>Embryophyta</taxon>
        <taxon>Tracheophyta</taxon>
        <taxon>Spermatophyta</taxon>
        <taxon>Magnoliopsida</taxon>
        <taxon>Liliopsida</taxon>
        <taxon>Acoraceae</taxon>
        <taxon>Acorus</taxon>
    </lineage>
</organism>
<accession>A0AAV9F868</accession>
<dbReference type="Proteomes" id="UP001180020">
    <property type="component" value="Unassembled WGS sequence"/>
</dbReference>
<reference evidence="1" key="1">
    <citation type="journal article" date="2023" name="Nat. Commun.">
        <title>Diploid and tetraploid genomes of Acorus and the evolution of monocots.</title>
        <authorList>
            <person name="Ma L."/>
            <person name="Liu K.W."/>
            <person name="Li Z."/>
            <person name="Hsiao Y.Y."/>
            <person name="Qi Y."/>
            <person name="Fu T."/>
            <person name="Tang G.D."/>
            <person name="Zhang D."/>
            <person name="Sun W.H."/>
            <person name="Liu D.K."/>
            <person name="Li Y."/>
            <person name="Chen G.Z."/>
            <person name="Liu X.D."/>
            <person name="Liao X.Y."/>
            <person name="Jiang Y.T."/>
            <person name="Yu X."/>
            <person name="Hao Y."/>
            <person name="Huang J."/>
            <person name="Zhao X.W."/>
            <person name="Ke S."/>
            <person name="Chen Y.Y."/>
            <person name="Wu W.L."/>
            <person name="Hsu J.L."/>
            <person name="Lin Y.F."/>
            <person name="Huang M.D."/>
            <person name="Li C.Y."/>
            <person name="Huang L."/>
            <person name="Wang Z.W."/>
            <person name="Zhao X."/>
            <person name="Zhong W.Y."/>
            <person name="Peng D.H."/>
            <person name="Ahmad S."/>
            <person name="Lan S."/>
            <person name="Zhang J.S."/>
            <person name="Tsai W.C."/>
            <person name="Van de Peer Y."/>
            <person name="Liu Z.J."/>
        </authorList>
    </citation>
    <scope>NUCLEOTIDE SEQUENCE</scope>
    <source>
        <strain evidence="1">CP</strain>
    </source>
</reference>
<dbReference type="EMBL" id="JAUJYO010000003">
    <property type="protein sequence ID" value="KAK1322138.1"/>
    <property type="molecule type" value="Genomic_DNA"/>
</dbReference>
<comment type="caution">
    <text evidence="1">The sequence shown here is derived from an EMBL/GenBank/DDBJ whole genome shotgun (WGS) entry which is preliminary data.</text>
</comment>
<sequence>MEKELLEMFEVVMKGIPLEAEDDKKFFFGFLSFVEFFGDRGPFSSISQRLMDSSKDVFRA</sequence>
<evidence type="ECO:0000313" key="2">
    <source>
        <dbReference type="Proteomes" id="UP001180020"/>
    </source>
</evidence>
<gene>
    <name evidence="1" type="ORF">QJS10_CPA03g02520</name>
</gene>
<reference evidence="1" key="2">
    <citation type="submission" date="2023-06" db="EMBL/GenBank/DDBJ databases">
        <authorList>
            <person name="Ma L."/>
            <person name="Liu K.-W."/>
            <person name="Li Z."/>
            <person name="Hsiao Y.-Y."/>
            <person name="Qi Y."/>
            <person name="Fu T."/>
            <person name="Tang G."/>
            <person name="Zhang D."/>
            <person name="Sun W.-H."/>
            <person name="Liu D.-K."/>
            <person name="Li Y."/>
            <person name="Chen G.-Z."/>
            <person name="Liu X.-D."/>
            <person name="Liao X.-Y."/>
            <person name="Jiang Y.-T."/>
            <person name="Yu X."/>
            <person name="Hao Y."/>
            <person name="Huang J."/>
            <person name="Zhao X.-W."/>
            <person name="Ke S."/>
            <person name="Chen Y.-Y."/>
            <person name="Wu W.-L."/>
            <person name="Hsu J.-L."/>
            <person name="Lin Y.-F."/>
            <person name="Huang M.-D."/>
            <person name="Li C.-Y."/>
            <person name="Huang L."/>
            <person name="Wang Z.-W."/>
            <person name="Zhao X."/>
            <person name="Zhong W.-Y."/>
            <person name="Peng D.-H."/>
            <person name="Ahmad S."/>
            <person name="Lan S."/>
            <person name="Zhang J.-S."/>
            <person name="Tsai W.-C."/>
            <person name="Van De Peer Y."/>
            <person name="Liu Z.-J."/>
        </authorList>
    </citation>
    <scope>NUCLEOTIDE SEQUENCE</scope>
    <source>
        <strain evidence="1">CP</strain>
        <tissue evidence="1">Leaves</tissue>
    </source>
</reference>
<keyword evidence="2" id="KW-1185">Reference proteome</keyword>